<reference evidence="2 3" key="1">
    <citation type="submission" date="2023-12" db="EMBL/GenBank/DDBJ databases">
        <title>Amycolatopsis sp. V23-08.</title>
        <authorList>
            <person name="Somphong A."/>
        </authorList>
    </citation>
    <scope>NUCLEOTIDE SEQUENCE [LARGE SCALE GENOMIC DNA]</scope>
    <source>
        <strain evidence="2 3">V23-08</strain>
    </source>
</reference>
<sequence length="915" mass="99105">MSNKQDRAVFSAAPDPGRARTLADLIELLRLLKVWAADPSYETITWRVNELWRAAGLPPREWTTYKNTVAACFVVGRRQPKDDLLLAIVEVLNPDPGYVAQWRQALRIVRGEAAAAMFVRAHATLPDDSTPFIGRAPELASIMERSPGAVPCWVIEGMPGIGKTQLAVHVGHLLLRGPAFTEVLFANLRGFHDDPWQPPVAATAVLDTFLRVLGLPGRDVPHDLAGRARRYRELLRDRRVLVVLDNAADVDQVRPLVADAPNCLTLVTSRHPLTDLLGARRLPLDGFTESESLDLLRAVAGAGRIDAEPGIAASIASACGNHPHALALTSSRISAQPDWTLVDHLARLTSQRASLRIDDAVETSIGLSYDLLPARSATMLRRLALHPGEDLSVHAAAAVAGTSRQVAEPELTRLTARYLLRQRGAHRYQLHDLVRTYVLARGRDEDPHTERGLARTRLFVHYLHTAARAMDRSAPHERHLRPVIAMAEPPEQDFADAAAARAWLDAERANLVALGVHAADESWPEADIGSLALVLHRHLHNAGYYHDVEALLTRALADSTGAWRGTVVTGLGLVRLRLGRLDEAADSFRLALTIAENNGDRVGEGRGLINLGVALWQRGDHHQAALAYHDAFIVAGAAGDRLGEGRSLNALGTINGHRGRYAVAQACFTRAATIAGQQGDPVLAGRAQGNLGVLCQRRADYFGAIRHHDRALMLAGVAGDRAGEVAVLASLAGLWQRLGYPDRAIEHGLRALAVATEIGDRTGEINALVSLAVARQRLGDVDWAVEHGTRALTLAREIGDRGGAANALCTLAVVAGRGGRPSVAVARYYQARVLAVRTGDRSLEAEVCNGLGEAVLALGMPVRASQHHYRALRISDEIRDRHEQVRAHRGLVAALRAAGQFGQAAWHRQCYEALG</sequence>
<keyword evidence="3" id="KW-1185">Reference proteome</keyword>
<feature type="repeat" description="TPR" evidence="1">
    <location>
        <begin position="565"/>
        <end position="598"/>
    </location>
</feature>
<dbReference type="SMART" id="SM00028">
    <property type="entry name" value="TPR"/>
    <property type="match status" value="7"/>
</dbReference>
<dbReference type="Pfam" id="PF13424">
    <property type="entry name" value="TPR_12"/>
    <property type="match status" value="2"/>
</dbReference>
<evidence type="ECO:0000256" key="1">
    <source>
        <dbReference type="PROSITE-ProRule" id="PRU00339"/>
    </source>
</evidence>
<dbReference type="PANTHER" id="PTHR47691">
    <property type="entry name" value="REGULATOR-RELATED"/>
    <property type="match status" value="1"/>
</dbReference>
<protein>
    <submittedName>
        <fullName evidence="2">Tetratricopeptide repeat protein</fullName>
    </submittedName>
</protein>
<dbReference type="Gene3D" id="3.40.50.300">
    <property type="entry name" value="P-loop containing nucleotide triphosphate hydrolases"/>
    <property type="match status" value="1"/>
</dbReference>
<dbReference type="InterPro" id="IPR011990">
    <property type="entry name" value="TPR-like_helical_dom_sf"/>
</dbReference>
<dbReference type="InterPro" id="IPR019734">
    <property type="entry name" value="TPR_rpt"/>
</dbReference>
<evidence type="ECO:0000313" key="3">
    <source>
        <dbReference type="Proteomes" id="UP001304298"/>
    </source>
</evidence>
<dbReference type="RefSeq" id="WP_323332299.1">
    <property type="nucleotide sequence ID" value="NZ_JAYFSI010000009.1"/>
</dbReference>
<organism evidence="2 3">
    <name type="scientific">Amycolatopsis heterodermiae</name>
    <dbReference type="NCBI Taxonomy" id="3110235"/>
    <lineage>
        <taxon>Bacteria</taxon>
        <taxon>Bacillati</taxon>
        <taxon>Actinomycetota</taxon>
        <taxon>Actinomycetes</taxon>
        <taxon>Pseudonocardiales</taxon>
        <taxon>Pseudonocardiaceae</taxon>
        <taxon>Amycolatopsis</taxon>
    </lineage>
</organism>
<dbReference type="Gene3D" id="1.25.40.10">
    <property type="entry name" value="Tetratricopeptide repeat domain"/>
    <property type="match status" value="2"/>
</dbReference>
<dbReference type="PANTHER" id="PTHR47691:SF3">
    <property type="entry name" value="HTH-TYPE TRANSCRIPTIONAL REGULATOR RV0890C-RELATED"/>
    <property type="match status" value="1"/>
</dbReference>
<gene>
    <name evidence="2" type="ORF">VA596_33470</name>
</gene>
<dbReference type="EMBL" id="JAYFSI010000009">
    <property type="protein sequence ID" value="MEA5364483.1"/>
    <property type="molecule type" value="Genomic_DNA"/>
</dbReference>
<name>A0ABU5RDZ3_9PSEU</name>
<dbReference type="Proteomes" id="UP001304298">
    <property type="component" value="Unassembled WGS sequence"/>
</dbReference>
<comment type="caution">
    <text evidence="2">The sequence shown here is derived from an EMBL/GenBank/DDBJ whole genome shotgun (WGS) entry which is preliminary data.</text>
</comment>
<dbReference type="PROSITE" id="PS50005">
    <property type="entry name" value="TPR"/>
    <property type="match status" value="1"/>
</dbReference>
<accession>A0ABU5RDZ3</accession>
<dbReference type="SUPFAM" id="SSF52540">
    <property type="entry name" value="P-loop containing nucleoside triphosphate hydrolases"/>
    <property type="match status" value="1"/>
</dbReference>
<keyword evidence="1" id="KW-0802">TPR repeat</keyword>
<dbReference type="SUPFAM" id="SSF48452">
    <property type="entry name" value="TPR-like"/>
    <property type="match status" value="2"/>
</dbReference>
<proteinExistence type="predicted"/>
<evidence type="ECO:0000313" key="2">
    <source>
        <dbReference type="EMBL" id="MEA5364483.1"/>
    </source>
</evidence>
<dbReference type="InterPro" id="IPR027417">
    <property type="entry name" value="P-loop_NTPase"/>
</dbReference>